<accession>A0ACB7V780</accession>
<proteinExistence type="predicted"/>
<dbReference type="EC" id="1.8.1.8" evidence="1"/>
<evidence type="ECO:0000313" key="1">
    <source>
        <dbReference type="EMBL" id="KAH7669229.1"/>
    </source>
</evidence>
<keyword evidence="2" id="KW-1185">Reference proteome</keyword>
<dbReference type="Proteomes" id="UP000827976">
    <property type="component" value="Chromosome 11"/>
</dbReference>
<protein>
    <submittedName>
        <fullName evidence="1">Protein-disulfide reductase protein</fullName>
        <ecNumber evidence="1">1.8.1.8</ecNumber>
    </submittedName>
</protein>
<sequence length="180" mass="19582">MATSLCNPSSSPFPFSTSSLPVARGRSLSRNGSSVRFGSSIGHPPSALCSPRWAAPCRASRPTLRCAAVSTIGQNEFVSEVLESDVPVLVEFVADWCGPCRVMVPVIDWVSQEYTDKLKVVKIDHDANSKLIEEYKVYGLPALILFKDGKEVAGSRREGAMTKVKLKEYLDSLLESTTTV</sequence>
<comment type="caution">
    <text evidence="1">The sequence shown here is derived from an EMBL/GenBank/DDBJ whole genome shotgun (WGS) entry which is preliminary data.</text>
</comment>
<keyword evidence="1" id="KW-0560">Oxidoreductase</keyword>
<dbReference type="EMBL" id="CM037021">
    <property type="protein sequence ID" value="KAH7669229.1"/>
    <property type="molecule type" value="Genomic_DNA"/>
</dbReference>
<name>A0ACB7V780_DIOAL</name>
<evidence type="ECO:0000313" key="2">
    <source>
        <dbReference type="Proteomes" id="UP000827976"/>
    </source>
</evidence>
<organism evidence="1 2">
    <name type="scientific">Dioscorea alata</name>
    <name type="common">Purple yam</name>
    <dbReference type="NCBI Taxonomy" id="55571"/>
    <lineage>
        <taxon>Eukaryota</taxon>
        <taxon>Viridiplantae</taxon>
        <taxon>Streptophyta</taxon>
        <taxon>Embryophyta</taxon>
        <taxon>Tracheophyta</taxon>
        <taxon>Spermatophyta</taxon>
        <taxon>Magnoliopsida</taxon>
        <taxon>Liliopsida</taxon>
        <taxon>Dioscoreales</taxon>
        <taxon>Dioscoreaceae</taxon>
        <taxon>Dioscorea</taxon>
    </lineage>
</organism>
<reference evidence="2" key="1">
    <citation type="journal article" date="2022" name="Nat. Commun.">
        <title>Chromosome evolution and the genetic basis of agronomically important traits in greater yam.</title>
        <authorList>
            <person name="Bredeson J.V."/>
            <person name="Lyons J.B."/>
            <person name="Oniyinde I.O."/>
            <person name="Okereke N.R."/>
            <person name="Kolade O."/>
            <person name="Nnabue I."/>
            <person name="Nwadili C.O."/>
            <person name="Hribova E."/>
            <person name="Parker M."/>
            <person name="Nwogha J."/>
            <person name="Shu S."/>
            <person name="Carlson J."/>
            <person name="Kariba R."/>
            <person name="Muthemba S."/>
            <person name="Knop K."/>
            <person name="Barton G.J."/>
            <person name="Sherwood A.V."/>
            <person name="Lopez-Montes A."/>
            <person name="Asiedu R."/>
            <person name="Jamnadass R."/>
            <person name="Muchugi A."/>
            <person name="Goodstein D."/>
            <person name="Egesi C.N."/>
            <person name="Featherston J."/>
            <person name="Asfaw A."/>
            <person name="Simpson G.G."/>
            <person name="Dolezel J."/>
            <person name="Hendre P.S."/>
            <person name="Van Deynze A."/>
            <person name="Kumar P.L."/>
            <person name="Obidiegwu J.E."/>
            <person name="Bhattacharjee R."/>
            <person name="Rokhsar D.S."/>
        </authorList>
    </citation>
    <scope>NUCLEOTIDE SEQUENCE [LARGE SCALE GENOMIC DNA]</scope>
    <source>
        <strain evidence="2">cv. TDa95/00328</strain>
    </source>
</reference>
<gene>
    <name evidence="1" type="ORF">IHE45_11G064200</name>
</gene>